<dbReference type="Proteomes" id="UP000217210">
    <property type="component" value="Chromosome"/>
</dbReference>
<dbReference type="PANTHER" id="PTHR32196:SF21">
    <property type="entry name" value="ABC TRANSPORTER PERMEASE PROTEIN YPHD-RELATED"/>
    <property type="match status" value="1"/>
</dbReference>
<feature type="transmembrane region" description="Helical" evidence="8">
    <location>
        <begin position="95"/>
        <end position="120"/>
    </location>
</feature>
<feature type="transmembrane region" description="Helical" evidence="8">
    <location>
        <begin position="227"/>
        <end position="245"/>
    </location>
</feature>
<keyword evidence="7 8" id="KW-0472">Membrane</keyword>
<evidence type="ECO:0000256" key="6">
    <source>
        <dbReference type="ARBA" id="ARBA00022989"/>
    </source>
</evidence>
<keyword evidence="5 8" id="KW-0812">Transmembrane</keyword>
<organism evidence="9 10">
    <name type="scientific">Candidatus Nanopelagicus abundans</name>
    <dbReference type="NCBI Taxonomy" id="1884916"/>
    <lineage>
        <taxon>Bacteria</taxon>
        <taxon>Bacillati</taxon>
        <taxon>Actinomycetota</taxon>
        <taxon>Actinomycetes</taxon>
        <taxon>Candidatus Nanopelagicales</taxon>
        <taxon>Candidatus Nanopelagicaceae</taxon>
        <taxon>Candidatus Nanopelagicus</taxon>
    </lineage>
</organism>
<evidence type="ECO:0000256" key="5">
    <source>
        <dbReference type="ARBA" id="ARBA00022692"/>
    </source>
</evidence>
<sequence>MDMNFRKLLRRNETVLIFAIIVFSLVIGSKSPEFFTIANLFDILRSSFVQLIFALGVLIVIISGGIDVSFPIVGIFAGYTAVVIMRKFELNEESVLVPIALAILIGIILGGLNAIAIAGFEIPTLIATLGTAGIFRGFMLSFIGASFISDIPLGLDKFSTADLIKFESEAGTLVRLHVLVIPVALITLAVSLLLNRTIFGRSVYALGGGVESTRRLGISVKRTQAKIYMLVGGLSGLAGILYVSLQRKANPYDLAGSELDVIAAVVLGGASIMGGYGTVFGTVLGVLFINMIKNNLVLLGVSSSWQRAAVGVLLIIGITIQAIGENQKQKRQRSATNKEAE</sequence>
<accession>A0A249L3W6</accession>
<dbReference type="GO" id="GO:0022857">
    <property type="term" value="F:transmembrane transporter activity"/>
    <property type="evidence" value="ECO:0007669"/>
    <property type="project" value="InterPro"/>
</dbReference>
<evidence type="ECO:0000256" key="7">
    <source>
        <dbReference type="ARBA" id="ARBA00023136"/>
    </source>
</evidence>
<keyword evidence="3" id="KW-1003">Cell membrane</keyword>
<proteinExistence type="predicted"/>
<keyword evidence="6 8" id="KW-1133">Transmembrane helix</keyword>
<evidence type="ECO:0000256" key="2">
    <source>
        <dbReference type="ARBA" id="ARBA00022448"/>
    </source>
</evidence>
<feature type="transmembrane region" description="Helical" evidence="8">
    <location>
        <begin position="173"/>
        <end position="194"/>
    </location>
</feature>
<name>A0A249L3W6_9ACTN</name>
<dbReference type="InterPro" id="IPR001851">
    <property type="entry name" value="ABC_transp_permease"/>
</dbReference>
<dbReference type="GO" id="GO:0005886">
    <property type="term" value="C:plasma membrane"/>
    <property type="evidence" value="ECO:0007669"/>
    <property type="project" value="UniProtKB-SubCell"/>
</dbReference>
<evidence type="ECO:0000313" key="10">
    <source>
        <dbReference type="Proteomes" id="UP000217210"/>
    </source>
</evidence>
<dbReference type="EMBL" id="CP016779">
    <property type="protein sequence ID" value="ASY23674.1"/>
    <property type="molecule type" value="Genomic_DNA"/>
</dbReference>
<protein>
    <submittedName>
        <fullName evidence="9">Simple sugar transport system permease protein</fullName>
    </submittedName>
</protein>
<evidence type="ECO:0000256" key="8">
    <source>
        <dbReference type="SAM" id="Phobius"/>
    </source>
</evidence>
<feature type="transmembrane region" description="Helical" evidence="8">
    <location>
        <begin position="52"/>
        <end position="83"/>
    </location>
</feature>
<evidence type="ECO:0000256" key="4">
    <source>
        <dbReference type="ARBA" id="ARBA00022519"/>
    </source>
</evidence>
<reference evidence="9 10" key="1">
    <citation type="submission" date="2016-07" db="EMBL/GenBank/DDBJ databases">
        <title>High microdiversification within the ubiquitous acI lineage of Actinobacteria.</title>
        <authorList>
            <person name="Neuenschwander S.M."/>
            <person name="Salcher M."/>
            <person name="Ghai R."/>
            <person name="Pernthaler J."/>
        </authorList>
    </citation>
    <scope>NUCLEOTIDE SEQUENCE [LARGE SCALE GENOMIC DNA]</scope>
    <source>
        <strain evidence="9">MMS-IIB-91</strain>
    </source>
</reference>
<gene>
    <name evidence="9" type="ORF">B1sIIB91_01890</name>
</gene>
<keyword evidence="4" id="KW-0997">Cell inner membrane</keyword>
<feature type="transmembrane region" description="Helical" evidence="8">
    <location>
        <begin position="126"/>
        <end position="148"/>
    </location>
</feature>
<keyword evidence="10" id="KW-1185">Reference proteome</keyword>
<dbReference type="Pfam" id="PF02653">
    <property type="entry name" value="BPD_transp_2"/>
    <property type="match status" value="1"/>
</dbReference>
<evidence type="ECO:0000256" key="1">
    <source>
        <dbReference type="ARBA" id="ARBA00004651"/>
    </source>
</evidence>
<dbReference type="PANTHER" id="PTHR32196">
    <property type="entry name" value="ABC TRANSPORTER PERMEASE PROTEIN YPHD-RELATED-RELATED"/>
    <property type="match status" value="1"/>
</dbReference>
<comment type="subcellular location">
    <subcellularLocation>
        <location evidence="1">Cell membrane</location>
        <topology evidence="1">Multi-pass membrane protein</topology>
    </subcellularLocation>
</comment>
<feature type="transmembrane region" description="Helical" evidence="8">
    <location>
        <begin position="265"/>
        <end position="292"/>
    </location>
</feature>
<evidence type="ECO:0000313" key="9">
    <source>
        <dbReference type="EMBL" id="ASY23674.1"/>
    </source>
</evidence>
<evidence type="ECO:0000256" key="3">
    <source>
        <dbReference type="ARBA" id="ARBA00022475"/>
    </source>
</evidence>
<dbReference type="KEGG" id="nab:B1sIIB91_01890"/>
<keyword evidence="2" id="KW-0813">Transport</keyword>
<dbReference type="AlphaFoldDB" id="A0A249L3W6"/>
<dbReference type="CDD" id="cd06579">
    <property type="entry name" value="TM_PBP1_transp_AraH_like"/>
    <property type="match status" value="1"/>
</dbReference>
<feature type="transmembrane region" description="Helical" evidence="8">
    <location>
        <begin position="304"/>
        <end position="324"/>
    </location>
</feature>
<keyword evidence="9" id="KW-0762">Sugar transport</keyword>